<feature type="domain" description="Resolvase/invertase-type recombinase catalytic" evidence="2">
    <location>
        <begin position="24"/>
        <end position="142"/>
    </location>
</feature>
<dbReference type="SUPFAM" id="SSF53041">
    <property type="entry name" value="Resolvase-like"/>
    <property type="match status" value="1"/>
</dbReference>
<keyword evidence="4" id="KW-1185">Reference proteome</keyword>
<dbReference type="EMBL" id="JBEPEK010000137">
    <property type="protein sequence ID" value="MER7181784.1"/>
    <property type="molecule type" value="Genomic_DNA"/>
</dbReference>
<feature type="compositionally biased region" description="Low complexity" evidence="1">
    <location>
        <begin position="169"/>
        <end position="182"/>
    </location>
</feature>
<sequence length="182" mass="20139">MVVQAGLDRPAELVLDESGIEDPVIFEEDGATSCRLYPLQRPKSRELLTYARPGDTMHLSEMGRFVRGTGHTLDVLHRDQMALRIHDGAFSQMDLTARHPRTDELLSTLKFMVQTLAAAELQRDLQHELMYDGLRAAEAEGGRARPSPILRSPCRFESCPGTRRSSRPSGTGASYATAGGTW</sequence>
<dbReference type="Pfam" id="PF00239">
    <property type="entry name" value="Resolvase"/>
    <property type="match status" value="1"/>
</dbReference>
<evidence type="ECO:0000259" key="2">
    <source>
        <dbReference type="Pfam" id="PF00239"/>
    </source>
</evidence>
<comment type="caution">
    <text evidence="3">The sequence shown here is derived from an EMBL/GenBank/DDBJ whole genome shotgun (WGS) entry which is preliminary data.</text>
</comment>
<name>A0ABV1WYD5_9ACTN</name>
<accession>A0ABV1WYD5</accession>
<evidence type="ECO:0000313" key="4">
    <source>
        <dbReference type="Proteomes" id="UP001474181"/>
    </source>
</evidence>
<evidence type="ECO:0000313" key="3">
    <source>
        <dbReference type="EMBL" id="MER7181784.1"/>
    </source>
</evidence>
<reference evidence="3 4" key="1">
    <citation type="submission" date="2024-06" db="EMBL/GenBank/DDBJ databases">
        <title>The Natural Products Discovery Center: Release of the First 8490 Sequenced Strains for Exploring Actinobacteria Biosynthetic Diversity.</title>
        <authorList>
            <person name="Kalkreuter E."/>
            <person name="Kautsar S.A."/>
            <person name="Yang D."/>
            <person name="Bader C.D."/>
            <person name="Teijaro C.N."/>
            <person name="Fluegel L."/>
            <person name="Davis C.M."/>
            <person name="Simpson J.R."/>
            <person name="Lauterbach L."/>
            <person name="Steele A.D."/>
            <person name="Gui C."/>
            <person name="Meng S."/>
            <person name="Li G."/>
            <person name="Viehrig K."/>
            <person name="Ye F."/>
            <person name="Su P."/>
            <person name="Kiefer A.F."/>
            <person name="Nichols A."/>
            <person name="Cepeda A.J."/>
            <person name="Yan W."/>
            <person name="Fan B."/>
            <person name="Jiang Y."/>
            <person name="Adhikari A."/>
            <person name="Zheng C.-J."/>
            <person name="Schuster L."/>
            <person name="Cowan T.M."/>
            <person name="Smanski M.J."/>
            <person name="Chevrette M.G."/>
            <person name="De Carvalho L.P.S."/>
            <person name="Shen B."/>
        </authorList>
    </citation>
    <scope>NUCLEOTIDE SEQUENCE [LARGE SCALE GENOMIC DNA]</scope>
    <source>
        <strain evidence="3 4">NPDC000234</strain>
    </source>
</reference>
<gene>
    <name evidence="3" type="ORF">ABT404_20260</name>
</gene>
<evidence type="ECO:0000256" key="1">
    <source>
        <dbReference type="SAM" id="MobiDB-lite"/>
    </source>
</evidence>
<dbReference type="InterPro" id="IPR006119">
    <property type="entry name" value="Resolv_N"/>
</dbReference>
<feature type="region of interest" description="Disordered" evidence="1">
    <location>
        <begin position="157"/>
        <end position="182"/>
    </location>
</feature>
<dbReference type="Proteomes" id="UP001474181">
    <property type="component" value="Unassembled WGS sequence"/>
</dbReference>
<dbReference type="RefSeq" id="WP_350782881.1">
    <property type="nucleotide sequence ID" value="NZ_JBEPEK010000137.1"/>
</dbReference>
<organism evidence="3 4">
    <name type="scientific">Streptomyces hyaluromycini</name>
    <dbReference type="NCBI Taxonomy" id="1377993"/>
    <lineage>
        <taxon>Bacteria</taxon>
        <taxon>Bacillati</taxon>
        <taxon>Actinomycetota</taxon>
        <taxon>Actinomycetes</taxon>
        <taxon>Kitasatosporales</taxon>
        <taxon>Streptomycetaceae</taxon>
        <taxon>Streptomyces</taxon>
    </lineage>
</organism>
<protein>
    <submittedName>
        <fullName evidence="3">Recombinase family protein</fullName>
    </submittedName>
</protein>
<proteinExistence type="predicted"/>
<dbReference type="InterPro" id="IPR036162">
    <property type="entry name" value="Resolvase-like_N_sf"/>
</dbReference>